<reference evidence="1 2" key="1">
    <citation type="submission" date="2017-11" db="EMBL/GenBank/DDBJ databases">
        <title>De novo assembly and phasing of dikaryotic genomes from two isolates of Puccinia coronata f. sp. avenae, the causal agent of oat crown rust.</title>
        <authorList>
            <person name="Miller M.E."/>
            <person name="Zhang Y."/>
            <person name="Omidvar V."/>
            <person name="Sperschneider J."/>
            <person name="Schwessinger B."/>
            <person name="Raley C."/>
            <person name="Palmer J.M."/>
            <person name="Garnica D."/>
            <person name="Upadhyaya N."/>
            <person name="Rathjen J."/>
            <person name="Taylor J.M."/>
            <person name="Park R.F."/>
            <person name="Dodds P.N."/>
            <person name="Hirsch C.D."/>
            <person name="Kianian S.F."/>
            <person name="Figueroa M."/>
        </authorList>
    </citation>
    <scope>NUCLEOTIDE SEQUENCE [LARGE SCALE GENOMIC DNA]</scope>
    <source>
        <strain evidence="1">12NC29</strain>
    </source>
</reference>
<comment type="caution">
    <text evidence="1">The sequence shown here is derived from an EMBL/GenBank/DDBJ whole genome shotgun (WGS) entry which is preliminary data.</text>
</comment>
<gene>
    <name evidence="1" type="ORF">PCANC_01404</name>
</gene>
<dbReference type="Proteomes" id="UP000235388">
    <property type="component" value="Unassembled WGS sequence"/>
</dbReference>
<sequence>MASKPPLTTHNLASLQLAFKSNPISPHTVLQQFINQLCTTMNPTTRNHILVAKTQIVSHSQFACLEADQAKHWEIPTQFRMTQVDHLDGNPDSNAPLGAANQSATTTFYCNPVPMILCVSSI</sequence>
<accession>A0A2N5W685</accession>
<evidence type="ECO:0000313" key="1">
    <source>
        <dbReference type="EMBL" id="PLW57733.1"/>
    </source>
</evidence>
<organism evidence="1 2">
    <name type="scientific">Puccinia coronata f. sp. avenae</name>
    <dbReference type="NCBI Taxonomy" id="200324"/>
    <lineage>
        <taxon>Eukaryota</taxon>
        <taxon>Fungi</taxon>
        <taxon>Dikarya</taxon>
        <taxon>Basidiomycota</taxon>
        <taxon>Pucciniomycotina</taxon>
        <taxon>Pucciniomycetes</taxon>
        <taxon>Pucciniales</taxon>
        <taxon>Pucciniaceae</taxon>
        <taxon>Puccinia</taxon>
    </lineage>
</organism>
<dbReference type="AlphaFoldDB" id="A0A2N5W685"/>
<protein>
    <submittedName>
        <fullName evidence="1">Uncharacterized protein</fullName>
    </submittedName>
</protein>
<proteinExistence type="predicted"/>
<evidence type="ECO:0000313" key="2">
    <source>
        <dbReference type="Proteomes" id="UP000235388"/>
    </source>
</evidence>
<name>A0A2N5W685_9BASI</name>
<dbReference type="EMBL" id="PGCJ01000008">
    <property type="protein sequence ID" value="PLW57733.1"/>
    <property type="molecule type" value="Genomic_DNA"/>
</dbReference>
<keyword evidence="2" id="KW-1185">Reference proteome</keyword>